<proteinExistence type="predicted"/>
<sequence>MPSNKKAVKAGEKGEPPPAQPQPPGDDNTSNNASAPKFCSWHLLALLPIILAFVIYHIPTLHEEYMARMGYGEVPQYEIPAPAMNHFRIYDANADGNIDPYEFMQIIQDLNISLFETAGNESSLREVYSFVDAALGPDKEGITVMAEYVPLDLKTMSKFTNKDQFLFGSPDQLLPGLVKWKNVHHPIHTFGTGNFKIFLPPEGKQVGEPYYVVDSEYFGRRPHMNVYYPPAPRGNEVFLHAILSMFHPNVFVNTRFGPRGTLAVLRAENDTFYDIVIRSHIEFQLNTEPSYPFWFTPAQLAGRLIISKDASHIEYFEMSLPTKNALNIDMEWLTGPDQNEVDIGFVPKMKLYSSSPSILFTDNTEVSIEVPDSQPVYPFHELSWNNEISVDEAVIKLEKTLYPFKEVPYLPFLEAFDTAKKENKLIHSIILWGALDDQSCCGSGRTLRDGPLGCSPVKNLLTERFVSSWSFVKDVQDIINNSTYSPEEKKLAQLSLDSYNFPVEMMVVAPDGEVLVHSNANSLLHLSEEETSLTPFETEQPLNIKYKKFLQEGISKFESKTI</sequence>
<evidence type="ECO:0000313" key="3">
    <source>
        <dbReference type="Proteomes" id="UP000007879"/>
    </source>
</evidence>
<dbReference type="GO" id="GO:0005509">
    <property type="term" value="F:calcium ion binding"/>
    <property type="evidence" value="ECO:0007669"/>
    <property type="project" value="InterPro"/>
</dbReference>
<evidence type="ECO:0000313" key="2">
    <source>
        <dbReference type="EnsemblMetazoa" id="XP_019853707.1"/>
    </source>
</evidence>
<dbReference type="InterPro" id="IPR002048">
    <property type="entry name" value="EF_hand_dom"/>
</dbReference>
<accession>A0AAN0JAC1</accession>
<dbReference type="PANTHER" id="PTHR16213">
    <property type="entry name" value="SELENOPROTEIN N"/>
    <property type="match status" value="1"/>
</dbReference>
<keyword evidence="3" id="KW-1185">Reference proteome</keyword>
<dbReference type="RefSeq" id="XP_019853707.1">
    <property type="nucleotide sequence ID" value="XM_019998148.1"/>
</dbReference>
<dbReference type="AlphaFoldDB" id="A0AAN0JAC1"/>
<evidence type="ECO:0000259" key="1">
    <source>
        <dbReference type="PROSITE" id="PS50222"/>
    </source>
</evidence>
<protein>
    <recommendedName>
        <fullName evidence="1">EF-hand domain-containing protein</fullName>
    </recommendedName>
</protein>
<dbReference type="GeneID" id="100633558"/>
<dbReference type="InterPro" id="IPR018247">
    <property type="entry name" value="EF_Hand_1_Ca_BS"/>
</dbReference>
<organism evidence="2 3">
    <name type="scientific">Amphimedon queenslandica</name>
    <name type="common">Sponge</name>
    <dbReference type="NCBI Taxonomy" id="400682"/>
    <lineage>
        <taxon>Eukaryota</taxon>
        <taxon>Metazoa</taxon>
        <taxon>Porifera</taxon>
        <taxon>Demospongiae</taxon>
        <taxon>Heteroscleromorpha</taxon>
        <taxon>Haplosclerida</taxon>
        <taxon>Niphatidae</taxon>
        <taxon>Amphimedon</taxon>
    </lineage>
</organism>
<dbReference type="PROSITE" id="PS00018">
    <property type="entry name" value="EF_HAND_1"/>
    <property type="match status" value="1"/>
</dbReference>
<dbReference type="GO" id="GO:0055074">
    <property type="term" value="P:calcium ion homeostasis"/>
    <property type="evidence" value="ECO:0007669"/>
    <property type="project" value="TreeGrafter"/>
</dbReference>
<name>A0AAN0JAC1_AMPQE</name>
<reference evidence="2" key="2">
    <citation type="submission" date="2024-06" db="UniProtKB">
        <authorList>
            <consortium name="EnsemblMetazoa"/>
        </authorList>
    </citation>
    <scope>IDENTIFICATION</scope>
</reference>
<dbReference type="PANTHER" id="PTHR16213:SF78">
    <property type="entry name" value="SELENOPROTEIN N"/>
    <property type="match status" value="1"/>
</dbReference>
<reference evidence="3" key="1">
    <citation type="journal article" date="2010" name="Nature">
        <title>The Amphimedon queenslandica genome and the evolution of animal complexity.</title>
        <authorList>
            <person name="Srivastava M."/>
            <person name="Simakov O."/>
            <person name="Chapman J."/>
            <person name="Fahey B."/>
            <person name="Gauthier M.E."/>
            <person name="Mitros T."/>
            <person name="Richards G.S."/>
            <person name="Conaco C."/>
            <person name="Dacre M."/>
            <person name="Hellsten U."/>
            <person name="Larroux C."/>
            <person name="Putnam N.H."/>
            <person name="Stanke M."/>
            <person name="Adamska M."/>
            <person name="Darling A."/>
            <person name="Degnan S.M."/>
            <person name="Oakley T.H."/>
            <person name="Plachetzki D.C."/>
            <person name="Zhai Y."/>
            <person name="Adamski M."/>
            <person name="Calcino A."/>
            <person name="Cummins S.F."/>
            <person name="Goodstein D.M."/>
            <person name="Harris C."/>
            <person name="Jackson D.J."/>
            <person name="Leys S.P."/>
            <person name="Shu S."/>
            <person name="Woodcroft B.J."/>
            <person name="Vervoort M."/>
            <person name="Kosik K.S."/>
            <person name="Manning G."/>
            <person name="Degnan B.M."/>
            <person name="Rokhsar D.S."/>
        </authorList>
    </citation>
    <scope>NUCLEOTIDE SEQUENCE [LARGE SCALE GENOMIC DNA]</scope>
</reference>
<dbReference type="GO" id="GO:0005789">
    <property type="term" value="C:endoplasmic reticulum membrane"/>
    <property type="evidence" value="ECO:0007669"/>
    <property type="project" value="TreeGrafter"/>
</dbReference>
<dbReference type="PROSITE" id="PS50222">
    <property type="entry name" value="EF_HAND_2"/>
    <property type="match status" value="1"/>
</dbReference>
<dbReference type="EnsemblMetazoa" id="XM_019998148.1">
    <property type="protein sequence ID" value="XP_019853707.1"/>
    <property type="gene ID" value="LOC100633558"/>
</dbReference>
<dbReference type="Proteomes" id="UP000007879">
    <property type="component" value="Unassembled WGS sequence"/>
</dbReference>